<dbReference type="Proteomes" id="UP000758155">
    <property type="component" value="Unassembled WGS sequence"/>
</dbReference>
<organism evidence="1 2">
    <name type="scientific">Didymella heteroderae</name>
    <dbReference type="NCBI Taxonomy" id="1769908"/>
    <lineage>
        <taxon>Eukaryota</taxon>
        <taxon>Fungi</taxon>
        <taxon>Dikarya</taxon>
        <taxon>Ascomycota</taxon>
        <taxon>Pezizomycotina</taxon>
        <taxon>Dothideomycetes</taxon>
        <taxon>Pleosporomycetidae</taxon>
        <taxon>Pleosporales</taxon>
        <taxon>Pleosporineae</taxon>
        <taxon>Didymellaceae</taxon>
        <taxon>Didymella</taxon>
    </lineage>
</organism>
<gene>
    <name evidence="1" type="ORF">E8E12_006907</name>
</gene>
<protein>
    <recommendedName>
        <fullName evidence="3">Fungal N-terminal domain-containing protein</fullName>
    </recommendedName>
</protein>
<evidence type="ECO:0000313" key="1">
    <source>
        <dbReference type="EMBL" id="KAF3036337.1"/>
    </source>
</evidence>
<sequence length="564" mass="63506">MSGALEVAAGAFAVVGIADVLIRSGRELYNFLRDIEDAPANATKLRVMIEDSVLLADASKQYSLQLKAQHAPITDTSCALASALKAMDREVKSLKILTAKCKGNKKRWSSIRYALSEQRIDKALSNLERSKSTLATAFTLACRDLTSDDLQQIEKLVQQILSKDVDTSKLIAKLEANERSITTQLKVLKNGQDSRALEQRALRARLEAHHEAIRISQRSHEKSMAAIQKAQSSAASSHRQILSATTRTRRQTARMSRDMASHFQAANRQHQTTRDLIVATFRDVQNFTVKQVSVSPSSGREIVYQGKRQDLIVPTLYSIKIDLELVFDELYTRHSEDAHPHHVSWLQAELQNLLASAAQEEARLHPKSTATSFDAWIYPAKRKALDTGKTWALNAGETRTESVFMQHRRETIGSDATLSIVRHDQQSLWFRTRSGTFRIRMPRRKDVAQISDDTEEVAISLQPTASELPSVDARFLRLQGAGLAPRIYGQLNIFLPVERTVVFRDYYGVIKYGSIPDLDRALRTGTICPYRNWEFGGELTGINPLFFTFFTIWIPKALDLRRSV</sequence>
<dbReference type="OrthoDB" id="3800086at2759"/>
<name>A0A9P4WM93_9PLEO</name>
<comment type="caution">
    <text evidence="1">The sequence shown here is derived from an EMBL/GenBank/DDBJ whole genome shotgun (WGS) entry which is preliminary data.</text>
</comment>
<reference evidence="1" key="1">
    <citation type="submission" date="2019-04" db="EMBL/GenBank/DDBJ databases">
        <title>Sequencing of skin fungus with MAO and IRED activity.</title>
        <authorList>
            <person name="Marsaioli A.J."/>
            <person name="Bonatto J.M.C."/>
            <person name="Reis Junior O."/>
        </authorList>
    </citation>
    <scope>NUCLEOTIDE SEQUENCE</scope>
    <source>
        <strain evidence="1">28M1</strain>
    </source>
</reference>
<dbReference type="EMBL" id="SWKV01000051">
    <property type="protein sequence ID" value="KAF3036337.1"/>
    <property type="molecule type" value="Genomic_DNA"/>
</dbReference>
<proteinExistence type="predicted"/>
<dbReference type="AlphaFoldDB" id="A0A9P4WM93"/>
<evidence type="ECO:0000313" key="2">
    <source>
        <dbReference type="Proteomes" id="UP000758155"/>
    </source>
</evidence>
<evidence type="ECO:0008006" key="3">
    <source>
        <dbReference type="Google" id="ProtNLM"/>
    </source>
</evidence>
<keyword evidence="2" id="KW-1185">Reference proteome</keyword>
<accession>A0A9P4WM93</accession>